<protein>
    <submittedName>
        <fullName evidence="2">Uncharacterized protein</fullName>
    </submittedName>
</protein>
<accession>A0A976XJG7</accession>
<name>A0A976XJG7_THEOR</name>
<evidence type="ECO:0000313" key="3">
    <source>
        <dbReference type="Proteomes" id="UP000244811"/>
    </source>
</evidence>
<keyword evidence="2" id="KW-0933">Apicoplast</keyword>
<proteinExistence type="predicted"/>
<feature type="transmembrane region" description="Helical" evidence="1">
    <location>
        <begin position="49"/>
        <end position="72"/>
    </location>
</feature>
<geneLocation type="apicoplast" evidence="2"/>
<organism evidence="2 3">
    <name type="scientific">Theileria orientalis</name>
    <dbReference type="NCBI Taxonomy" id="68886"/>
    <lineage>
        <taxon>Eukaryota</taxon>
        <taxon>Sar</taxon>
        <taxon>Alveolata</taxon>
        <taxon>Apicomplexa</taxon>
        <taxon>Aconoidasida</taxon>
        <taxon>Piroplasmida</taxon>
        <taxon>Theileriidae</taxon>
        <taxon>Theileria</taxon>
    </lineage>
</organism>
<dbReference type="AlphaFoldDB" id="A0A976XJG7"/>
<dbReference type="Proteomes" id="UP000244811">
    <property type="component" value="Apicoplast Pltd"/>
</dbReference>
<evidence type="ECO:0000313" key="2">
    <source>
        <dbReference type="EMBL" id="UVC46381.1"/>
    </source>
</evidence>
<keyword evidence="2" id="KW-0934">Plastid</keyword>
<dbReference type="EMBL" id="CP102584">
    <property type="protein sequence ID" value="UVC46381.1"/>
    <property type="molecule type" value="Genomic_DNA"/>
</dbReference>
<gene>
    <name evidence="2" type="ORF">MACK_004174</name>
</gene>
<reference evidence="2" key="1">
    <citation type="submission" date="2022-07" db="EMBL/GenBank/DDBJ databases">
        <title>Chromosomal assemblies of T. orientalis with long-read sequencing.</title>
        <authorList>
            <person name="Yam J."/>
            <person name="Bogema D.R."/>
            <person name="Micallef M.L."/>
            <person name="Djordjevic S."/>
            <person name="Jenkins C."/>
        </authorList>
    </citation>
    <scope>NUCLEOTIDE SEQUENCE</scope>
    <source>
        <strain evidence="2">Goon Nure</strain>
    </source>
</reference>
<evidence type="ECO:0000256" key="1">
    <source>
        <dbReference type="SAM" id="Phobius"/>
    </source>
</evidence>
<keyword evidence="1" id="KW-0472">Membrane</keyword>
<keyword evidence="1" id="KW-1133">Transmembrane helix</keyword>
<sequence length="74" mass="9087">MTNYYKLILKCLENINRFNYKLKIIKNIKYVNILKKKNNKTYKLLHKKLHLCVGKIKSVIKIFTVFSTFYYYNM</sequence>
<keyword evidence="1" id="KW-0812">Transmembrane</keyword>